<gene>
    <name evidence="4" type="ORF">MNEG_10251</name>
</gene>
<accession>A0A0D2JDU7</accession>
<dbReference type="SMART" id="SM00320">
    <property type="entry name" value="WD40"/>
    <property type="match status" value="3"/>
</dbReference>
<dbReference type="SUPFAM" id="SSF56219">
    <property type="entry name" value="DNase I-like"/>
    <property type="match status" value="1"/>
</dbReference>
<evidence type="ECO:0000313" key="5">
    <source>
        <dbReference type="Proteomes" id="UP000054498"/>
    </source>
</evidence>
<dbReference type="InterPro" id="IPR046985">
    <property type="entry name" value="IP5"/>
</dbReference>
<dbReference type="PANTHER" id="PTHR11200">
    <property type="entry name" value="INOSITOL 5-PHOSPHATASE"/>
    <property type="match status" value="1"/>
</dbReference>
<evidence type="ECO:0000259" key="3">
    <source>
        <dbReference type="SMART" id="SM00128"/>
    </source>
</evidence>
<evidence type="ECO:0000313" key="4">
    <source>
        <dbReference type="EMBL" id="KIY97712.1"/>
    </source>
</evidence>
<dbReference type="InterPro" id="IPR036691">
    <property type="entry name" value="Endo/exonu/phosph_ase_sf"/>
</dbReference>
<keyword evidence="5" id="KW-1185">Reference proteome</keyword>
<comment type="similarity">
    <text evidence="1">Belongs to the inositol polyphosphate 5-phosphatase family.</text>
</comment>
<organism evidence="4 5">
    <name type="scientific">Monoraphidium neglectum</name>
    <dbReference type="NCBI Taxonomy" id="145388"/>
    <lineage>
        <taxon>Eukaryota</taxon>
        <taxon>Viridiplantae</taxon>
        <taxon>Chlorophyta</taxon>
        <taxon>core chlorophytes</taxon>
        <taxon>Chlorophyceae</taxon>
        <taxon>CS clade</taxon>
        <taxon>Sphaeropleales</taxon>
        <taxon>Selenastraceae</taxon>
        <taxon>Monoraphidium</taxon>
    </lineage>
</organism>
<feature type="region of interest" description="Disordered" evidence="2">
    <location>
        <begin position="14"/>
        <end position="36"/>
    </location>
</feature>
<reference evidence="4 5" key="1">
    <citation type="journal article" date="2013" name="BMC Genomics">
        <title>Reconstruction of the lipid metabolism for the microalga Monoraphidium neglectum from its genome sequence reveals characteristics suitable for biofuel production.</title>
        <authorList>
            <person name="Bogen C."/>
            <person name="Al-Dilaimi A."/>
            <person name="Albersmeier A."/>
            <person name="Wichmann J."/>
            <person name="Grundmann M."/>
            <person name="Rupp O."/>
            <person name="Lauersen K.J."/>
            <person name="Blifernez-Klassen O."/>
            <person name="Kalinowski J."/>
            <person name="Goesmann A."/>
            <person name="Mussgnug J.H."/>
            <person name="Kruse O."/>
        </authorList>
    </citation>
    <scope>NUCLEOTIDE SEQUENCE [LARGE SCALE GENOMIC DNA]</scope>
    <source>
        <strain evidence="4 5">SAG 48.87</strain>
    </source>
</reference>
<dbReference type="InterPro" id="IPR000300">
    <property type="entry name" value="IPPc"/>
</dbReference>
<dbReference type="PANTHER" id="PTHR11200:SF300">
    <property type="entry name" value="TYPE II INOSITOL 1,4,5-TRISPHOSPHATE 5-PHOSPHATASE"/>
    <property type="match status" value="1"/>
</dbReference>
<dbReference type="OrthoDB" id="1925875at2759"/>
<evidence type="ECO:0000256" key="1">
    <source>
        <dbReference type="ARBA" id="ARBA00010768"/>
    </source>
</evidence>
<dbReference type="GeneID" id="25727395"/>
<dbReference type="InterPro" id="IPR015943">
    <property type="entry name" value="WD40/YVTN_repeat-like_dom_sf"/>
</dbReference>
<protein>
    <recommendedName>
        <fullName evidence="3">Inositol polyphosphate-related phosphatase domain-containing protein</fullName>
    </recommendedName>
</protein>
<dbReference type="EMBL" id="KK102459">
    <property type="protein sequence ID" value="KIY97712.1"/>
    <property type="molecule type" value="Genomic_DNA"/>
</dbReference>
<dbReference type="Pfam" id="PF22669">
    <property type="entry name" value="Exo_endo_phos2"/>
    <property type="match status" value="1"/>
</dbReference>
<dbReference type="SUPFAM" id="SSF50978">
    <property type="entry name" value="WD40 repeat-like"/>
    <property type="match status" value="1"/>
</dbReference>
<dbReference type="Pfam" id="PF23754">
    <property type="entry name" value="Beta-prop_IP5PC_F"/>
    <property type="match status" value="1"/>
</dbReference>
<dbReference type="Gene3D" id="3.60.10.10">
    <property type="entry name" value="Endonuclease/exonuclease/phosphatase"/>
    <property type="match status" value="1"/>
</dbReference>
<dbReference type="KEGG" id="mng:MNEG_10251"/>
<evidence type="ECO:0000256" key="2">
    <source>
        <dbReference type="SAM" id="MobiDB-lite"/>
    </source>
</evidence>
<feature type="region of interest" description="Disordered" evidence="2">
    <location>
        <begin position="423"/>
        <end position="442"/>
    </location>
</feature>
<dbReference type="InterPro" id="IPR036322">
    <property type="entry name" value="WD40_repeat_dom_sf"/>
</dbReference>
<dbReference type="Gene3D" id="2.130.10.10">
    <property type="entry name" value="YVTN repeat-like/Quinoprotein amine dehydrogenase"/>
    <property type="match status" value="1"/>
</dbReference>
<feature type="compositionally biased region" description="Gly residues" evidence="2">
    <location>
        <begin position="792"/>
        <end position="811"/>
    </location>
</feature>
<feature type="compositionally biased region" description="Low complexity" evidence="2">
    <location>
        <begin position="423"/>
        <end position="439"/>
    </location>
</feature>
<dbReference type="AlphaFoldDB" id="A0A0D2JDU7"/>
<dbReference type="Proteomes" id="UP000054498">
    <property type="component" value="Unassembled WGS sequence"/>
</dbReference>
<feature type="region of interest" description="Disordered" evidence="2">
    <location>
        <begin position="786"/>
        <end position="812"/>
    </location>
</feature>
<proteinExistence type="inferred from homology"/>
<name>A0A0D2JDU7_9CHLO</name>
<feature type="compositionally biased region" description="Low complexity" evidence="2">
    <location>
        <begin position="24"/>
        <end position="36"/>
    </location>
</feature>
<dbReference type="SMART" id="SM00128">
    <property type="entry name" value="IPPc"/>
    <property type="match status" value="1"/>
</dbReference>
<dbReference type="STRING" id="145388.A0A0D2JDU7"/>
<feature type="domain" description="Inositol polyphosphate-related phosphatase" evidence="3">
    <location>
        <begin position="604"/>
        <end position="991"/>
    </location>
</feature>
<dbReference type="GO" id="GO:0004439">
    <property type="term" value="F:phosphatidylinositol-4,5-bisphosphate 5-phosphatase activity"/>
    <property type="evidence" value="ECO:0007669"/>
    <property type="project" value="TreeGrafter"/>
</dbReference>
<dbReference type="RefSeq" id="XP_013896732.1">
    <property type="nucleotide sequence ID" value="XM_014041278.1"/>
</dbReference>
<dbReference type="InterPro" id="IPR056454">
    <property type="entry name" value="Beta-prop_IP5PC_F"/>
</dbReference>
<dbReference type="InterPro" id="IPR001680">
    <property type="entry name" value="WD40_rpt"/>
</dbReference>
<sequence length="1135" mass="115952">MAASPAAAPVEALGSISLEDGANSSDSIEITGSSSDNDAAAAVAAGVYPYGTGRSSGSGGGGGGSGGPAVGAAAAGFGSDLNAGRPECRALSVAARGGAEREMCAHVRLAPLRPKDAAPLKVAVSLGGSLFAAPAGDFGQLLQWGMGEGLAGGGTLPAGGHRAELEDWDSAPCAELRPRASPLDPPPEASRSAVTCLAAHPPSGRLWAGTSDGRVHCWEAAPGAAARWLHSWAAHSGKVKAIAVSPWGRVFTGAAAGAIRLWSYEPCSSPVQPPRQIRNLRKLQGGVPHGKVCRLAVSCGGRVMWSCGRETLTLWSAYNGQHLGTINPEGPESVDAYGGGGAAPFDPSAVNPRCGLDVRTLLRAREAAFVPDEGEGEEAEDAATEALKSVAKGAIKAGKLLGKLGKKLEAAVNSAAAAATAASAGHPAGGSPRSAASAGYPGGGFGGGSTGSTRGRGADAADAGAGGKAVRWGAIKALEPAADGCVWVGYNKGLLEKYSETGQLLWSSGAFAPGITSLASVGASIWVGGLDGRAWALDGGSCAALRAWRAHSFPLSAIAGGAGPAVCTLARDGAIKAWPSEEPPPAEVAAWAAAAASGECLQQQRLRVFAGTWNVNEGRPSRAGLIEWLGERSKAAQLVVVGLQEMEMGTSSVAMDRIYSNLAKGRLEAGNNKAQLWAGEVAECLAGGAAAWARVGLRQMSGILIVAFVRSELRRHVGEVATASVACGVMGVGGNKGAVAISFSLMRRRVMVVTSHFAAHQDKVQSRNADYAKIVRGLRFHNTPISAHAAGGDDGGGGGGDPDGSGSGGDESWGSGMRDADLLIWVGDFNYRVDGAPDFAPQPETPEHSRNDQLYHFVHGKISRRHHLELLEGDQLLRQARLGAVFVGLAEGPITFMPTYKFEKGRESSERQPFYDQGEKKRVPAWTDRILFRGGAAQASPLLMPTAAEPEEVRAALAEQSAGSYGSCMEVNDSDHKPVYCLLDVALPAFEQEASRRTSLRAIAAAASARGDDRTLLQLQPQAVRLDAGGGHTGAVRLHNPGPSPAAFTLIGPPPFGGLPPWLDATPATGVVPAGGTVEVLLQGCPFLPQWGLVGPQAVQLSVAACAQGGAGAAAWPVGGAMAGFTASQLTVRLQ</sequence>
<dbReference type="GO" id="GO:0046856">
    <property type="term" value="P:phosphatidylinositol dephosphorylation"/>
    <property type="evidence" value="ECO:0007669"/>
    <property type="project" value="InterPro"/>
</dbReference>